<dbReference type="RefSeq" id="WP_240749004.1">
    <property type="nucleotide sequence ID" value="NZ_JAUFSA010000001.1"/>
</dbReference>
<dbReference type="AlphaFoldDB" id="A0AAJ1S2K9"/>
<dbReference type="Pfam" id="PF10817">
    <property type="entry name" value="DUF2563"/>
    <property type="match status" value="1"/>
</dbReference>
<accession>A0AAJ1S2K9</accession>
<evidence type="ECO:0000313" key="2">
    <source>
        <dbReference type="Proteomes" id="UP001229081"/>
    </source>
</evidence>
<proteinExistence type="predicted"/>
<sequence>MMFVDAVLLRSGGNQTQQASGHAHQAAEHLSGAVLLPQMFGGFSAAESFREATGSVQIHHARLLLQHKEILGNVGRGAVAAATQFTDMEVNNAASLRAVRCNSDT</sequence>
<reference evidence="1" key="1">
    <citation type="submission" date="2023-06" db="EMBL/GenBank/DDBJ databases">
        <title>Identification of two novel mycobacterium reveal diversities and complexities of Mycobacterium gordonae clade.</title>
        <authorList>
            <person name="Matsumoto Y."/>
            <person name="Nakamura S."/>
            <person name="Motooka D."/>
            <person name="Fukushima K."/>
        </authorList>
    </citation>
    <scope>NUCLEOTIDE SEQUENCE</scope>
    <source>
        <strain evidence="1">TY812</strain>
    </source>
</reference>
<dbReference type="InterPro" id="IPR022534">
    <property type="entry name" value="DUF2563"/>
</dbReference>
<evidence type="ECO:0000313" key="1">
    <source>
        <dbReference type="EMBL" id="MDP7734532.1"/>
    </source>
</evidence>
<comment type="caution">
    <text evidence="1">The sequence shown here is derived from an EMBL/GenBank/DDBJ whole genome shotgun (WGS) entry which is preliminary data.</text>
</comment>
<protein>
    <submittedName>
        <fullName evidence="1">DUF2563 family protein</fullName>
    </submittedName>
</protein>
<dbReference type="EMBL" id="JAUFSA010000001">
    <property type="protein sequence ID" value="MDP7734532.1"/>
    <property type="molecule type" value="Genomic_DNA"/>
</dbReference>
<dbReference type="Proteomes" id="UP001229081">
    <property type="component" value="Unassembled WGS sequence"/>
</dbReference>
<name>A0AAJ1S2K9_9MYCO</name>
<organism evidence="1 2">
    <name type="scientific">Mycobacterium paragordonae</name>
    <dbReference type="NCBI Taxonomy" id="1389713"/>
    <lineage>
        <taxon>Bacteria</taxon>
        <taxon>Bacillati</taxon>
        <taxon>Actinomycetota</taxon>
        <taxon>Actinomycetes</taxon>
        <taxon>Mycobacteriales</taxon>
        <taxon>Mycobacteriaceae</taxon>
        <taxon>Mycobacterium</taxon>
    </lineage>
</organism>
<gene>
    <name evidence="1" type="ORF">QXL92_07220</name>
</gene>